<evidence type="ECO:0000313" key="3">
    <source>
        <dbReference type="Proteomes" id="UP000290288"/>
    </source>
</evidence>
<name>A0A4Q2DLY3_9AGAR</name>
<gene>
    <name evidence="2" type="ORF">EST38_g5652</name>
</gene>
<keyword evidence="3" id="KW-1185">Reference proteome</keyword>
<feature type="signal peptide" evidence="1">
    <location>
        <begin position="1"/>
        <end position="27"/>
    </location>
</feature>
<evidence type="ECO:0000256" key="1">
    <source>
        <dbReference type="SAM" id="SignalP"/>
    </source>
</evidence>
<proteinExistence type="predicted"/>
<dbReference type="AlphaFoldDB" id="A0A4Q2DLY3"/>
<sequence length="56" mass="5820">MYSFTSVPKLLILCLAALLAQSMIVAATPVGGDNLVARAPQATKTSDIWTIAGDDV</sequence>
<evidence type="ECO:0000313" key="2">
    <source>
        <dbReference type="EMBL" id="RXW20192.1"/>
    </source>
</evidence>
<keyword evidence="1" id="KW-0732">Signal</keyword>
<comment type="caution">
    <text evidence="2">The sequence shown here is derived from an EMBL/GenBank/DDBJ whole genome shotgun (WGS) entry which is preliminary data.</text>
</comment>
<dbReference type="EMBL" id="SDEE01000161">
    <property type="protein sequence ID" value="RXW20192.1"/>
    <property type="molecule type" value="Genomic_DNA"/>
</dbReference>
<dbReference type="OrthoDB" id="10318482at2759"/>
<reference evidence="2 3" key="1">
    <citation type="submission" date="2019-01" db="EMBL/GenBank/DDBJ databases">
        <title>Draft genome sequence of Psathyrella aberdarensis IHI B618.</title>
        <authorList>
            <person name="Buettner E."/>
            <person name="Kellner H."/>
        </authorList>
    </citation>
    <scope>NUCLEOTIDE SEQUENCE [LARGE SCALE GENOMIC DNA]</scope>
    <source>
        <strain evidence="2 3">IHI B618</strain>
    </source>
</reference>
<protein>
    <submittedName>
        <fullName evidence="2">Uncharacterized protein</fullName>
    </submittedName>
</protein>
<accession>A0A4Q2DLY3</accession>
<dbReference type="Proteomes" id="UP000290288">
    <property type="component" value="Unassembled WGS sequence"/>
</dbReference>
<organism evidence="2 3">
    <name type="scientific">Candolleomyces aberdarensis</name>
    <dbReference type="NCBI Taxonomy" id="2316362"/>
    <lineage>
        <taxon>Eukaryota</taxon>
        <taxon>Fungi</taxon>
        <taxon>Dikarya</taxon>
        <taxon>Basidiomycota</taxon>
        <taxon>Agaricomycotina</taxon>
        <taxon>Agaricomycetes</taxon>
        <taxon>Agaricomycetidae</taxon>
        <taxon>Agaricales</taxon>
        <taxon>Agaricineae</taxon>
        <taxon>Psathyrellaceae</taxon>
        <taxon>Candolleomyces</taxon>
    </lineage>
</organism>
<feature type="chain" id="PRO_5020278414" evidence="1">
    <location>
        <begin position="28"/>
        <end position="56"/>
    </location>
</feature>